<accession>A0A1G2DYE3</accession>
<dbReference type="Gene3D" id="1.10.287.610">
    <property type="entry name" value="Helix hairpin bin"/>
    <property type="match status" value="1"/>
</dbReference>
<dbReference type="FunFam" id="1.10.287.610:FF:000001">
    <property type="entry name" value="30S ribosomal protein S2"/>
    <property type="match status" value="1"/>
</dbReference>
<evidence type="ECO:0000256" key="4">
    <source>
        <dbReference type="ARBA" id="ARBA00035256"/>
    </source>
</evidence>
<gene>
    <name evidence="5" type="primary">rpsB</name>
    <name evidence="6" type="ORF">A2175_02535</name>
</gene>
<dbReference type="InterPro" id="IPR005706">
    <property type="entry name" value="Ribosomal_uS2_bac/mit/plastid"/>
</dbReference>
<comment type="caution">
    <text evidence="6">The sequence shown here is derived from an EMBL/GenBank/DDBJ whole genome shotgun (WGS) entry which is preliminary data.</text>
</comment>
<dbReference type="PRINTS" id="PR00395">
    <property type="entry name" value="RIBOSOMALS2"/>
</dbReference>
<name>A0A1G2DYE3_9BACT</name>
<evidence type="ECO:0000256" key="3">
    <source>
        <dbReference type="ARBA" id="ARBA00023274"/>
    </source>
</evidence>
<keyword evidence="2 5" id="KW-0689">Ribosomal protein</keyword>
<protein>
    <recommendedName>
        <fullName evidence="4 5">Small ribosomal subunit protein uS2</fullName>
    </recommendedName>
</protein>
<proteinExistence type="inferred from homology"/>
<dbReference type="NCBIfam" id="TIGR01011">
    <property type="entry name" value="rpsB_bact"/>
    <property type="match status" value="1"/>
</dbReference>
<evidence type="ECO:0000256" key="2">
    <source>
        <dbReference type="ARBA" id="ARBA00022980"/>
    </source>
</evidence>
<reference evidence="6 7" key="1">
    <citation type="journal article" date="2016" name="Nat. Commun.">
        <title>Thousands of microbial genomes shed light on interconnected biogeochemical processes in an aquifer system.</title>
        <authorList>
            <person name="Anantharaman K."/>
            <person name="Brown C.T."/>
            <person name="Hug L.A."/>
            <person name="Sharon I."/>
            <person name="Castelle C.J."/>
            <person name="Probst A.J."/>
            <person name="Thomas B.C."/>
            <person name="Singh A."/>
            <person name="Wilkins M.J."/>
            <person name="Karaoz U."/>
            <person name="Brodie E.L."/>
            <person name="Williams K.H."/>
            <person name="Hubbard S.S."/>
            <person name="Banfield J.F."/>
        </authorList>
    </citation>
    <scope>NUCLEOTIDE SEQUENCE [LARGE SCALE GENOMIC DNA]</scope>
</reference>
<dbReference type="Pfam" id="PF00318">
    <property type="entry name" value="Ribosomal_S2"/>
    <property type="match status" value="1"/>
</dbReference>
<dbReference type="SUPFAM" id="SSF52313">
    <property type="entry name" value="Ribosomal protein S2"/>
    <property type="match status" value="1"/>
</dbReference>
<evidence type="ECO:0000256" key="5">
    <source>
        <dbReference type="HAMAP-Rule" id="MF_00291"/>
    </source>
</evidence>
<dbReference type="InterPro" id="IPR001865">
    <property type="entry name" value="Ribosomal_uS2"/>
</dbReference>
<dbReference type="AlphaFoldDB" id="A0A1G2DYE3"/>
<dbReference type="PANTHER" id="PTHR12534:SF0">
    <property type="entry name" value="SMALL RIBOSOMAL SUBUNIT PROTEIN US2M"/>
    <property type="match status" value="1"/>
</dbReference>
<dbReference type="HAMAP" id="MF_00291_B">
    <property type="entry name" value="Ribosomal_uS2_B"/>
    <property type="match status" value="1"/>
</dbReference>
<dbReference type="EMBL" id="MHLY01000009">
    <property type="protein sequence ID" value="OGZ18606.1"/>
    <property type="molecule type" value="Genomic_DNA"/>
</dbReference>
<dbReference type="Proteomes" id="UP000176755">
    <property type="component" value="Unassembled WGS sequence"/>
</dbReference>
<organism evidence="6 7">
    <name type="scientific">Candidatus Nealsonbacteria bacterium RBG_13_42_11</name>
    <dbReference type="NCBI Taxonomy" id="1801663"/>
    <lineage>
        <taxon>Bacteria</taxon>
        <taxon>Candidatus Nealsoniibacteriota</taxon>
    </lineage>
</organism>
<evidence type="ECO:0000313" key="7">
    <source>
        <dbReference type="Proteomes" id="UP000176755"/>
    </source>
</evidence>
<comment type="similarity">
    <text evidence="1 5">Belongs to the universal ribosomal protein uS2 family.</text>
</comment>
<dbReference type="GO" id="GO:0022627">
    <property type="term" value="C:cytosolic small ribosomal subunit"/>
    <property type="evidence" value="ECO:0007669"/>
    <property type="project" value="TreeGrafter"/>
</dbReference>
<dbReference type="Gene3D" id="3.40.50.10490">
    <property type="entry name" value="Glucose-6-phosphate isomerase like protein, domain 1"/>
    <property type="match status" value="1"/>
</dbReference>
<dbReference type="GO" id="GO:0006412">
    <property type="term" value="P:translation"/>
    <property type="evidence" value="ECO:0007669"/>
    <property type="project" value="UniProtKB-UniRule"/>
</dbReference>
<evidence type="ECO:0000256" key="1">
    <source>
        <dbReference type="ARBA" id="ARBA00006242"/>
    </source>
</evidence>
<keyword evidence="3 5" id="KW-0687">Ribonucleoprotein</keyword>
<dbReference type="GO" id="GO:0003735">
    <property type="term" value="F:structural constituent of ribosome"/>
    <property type="evidence" value="ECO:0007669"/>
    <property type="project" value="InterPro"/>
</dbReference>
<evidence type="ECO:0000313" key="6">
    <source>
        <dbReference type="EMBL" id="OGZ18606.1"/>
    </source>
</evidence>
<dbReference type="CDD" id="cd01425">
    <property type="entry name" value="RPS2"/>
    <property type="match status" value="1"/>
</dbReference>
<dbReference type="InterPro" id="IPR023591">
    <property type="entry name" value="Ribosomal_uS2_flav_dom_sf"/>
</dbReference>
<sequence length="237" mass="26690">MTETKKSQKISDFKVNPEEMAKAGLHLGHKTSSTHPKMKPFIYGTRSGVHIIDLEKTAEKMKEALKFIQGLVSEKKTLLLVGTKVQAKELVKNMAQECGLPCVSERWLGGTFTNFDTIKKRIDYFKDLEKLKATGEWEKYTKKERIKIDKELAELQVKFGGIKNLTLLPDAILVLDMRKDIAAIKEAKIKGVKIVAIAHTNVDPTLVDYPIPANDDAIPSIKYILDKVKEVILKAKE</sequence>
<dbReference type="STRING" id="1801663.A2175_02535"/>
<dbReference type="PANTHER" id="PTHR12534">
    <property type="entry name" value="30S RIBOSOMAL PROTEIN S2 PROKARYOTIC AND ORGANELLAR"/>
    <property type="match status" value="1"/>
</dbReference>